<dbReference type="NCBIfam" id="TIGR02867">
    <property type="entry name" value="spore_II_P"/>
    <property type="match status" value="1"/>
</dbReference>
<dbReference type="Pfam" id="PF07454">
    <property type="entry name" value="SpoIIP"/>
    <property type="match status" value="1"/>
</dbReference>
<organism evidence="1 2">
    <name type="scientific">Neobacillus piezotolerans</name>
    <dbReference type="NCBI Taxonomy" id="2259171"/>
    <lineage>
        <taxon>Bacteria</taxon>
        <taxon>Bacillati</taxon>
        <taxon>Bacillota</taxon>
        <taxon>Bacilli</taxon>
        <taxon>Bacillales</taxon>
        <taxon>Bacillaceae</taxon>
        <taxon>Neobacillus</taxon>
    </lineage>
</organism>
<keyword evidence="2" id="KW-1185">Reference proteome</keyword>
<dbReference type="SUPFAM" id="SSF53187">
    <property type="entry name" value="Zn-dependent exopeptidases"/>
    <property type="match status" value="1"/>
</dbReference>
<comment type="caution">
    <text evidence="1">The sequence shown here is derived from an EMBL/GenBank/DDBJ whole genome shotgun (WGS) entry which is preliminary data.</text>
</comment>
<dbReference type="OrthoDB" id="1633470at2"/>
<accession>A0A3D8GLV1</accession>
<dbReference type="AlphaFoldDB" id="A0A3D8GLV1"/>
<evidence type="ECO:0000313" key="2">
    <source>
        <dbReference type="Proteomes" id="UP000257144"/>
    </source>
</evidence>
<protein>
    <submittedName>
        <fullName evidence="1">Stage II sporulation protein P</fullName>
    </submittedName>
</protein>
<proteinExistence type="predicted"/>
<evidence type="ECO:0000313" key="1">
    <source>
        <dbReference type="EMBL" id="RDU35444.1"/>
    </source>
</evidence>
<reference evidence="1 2" key="1">
    <citation type="submission" date="2018-07" db="EMBL/GenBank/DDBJ databases">
        <title>Bacillus sp. YLB-04 draft genome sequence.</title>
        <authorList>
            <person name="Yu L."/>
            <person name="Tang X."/>
        </authorList>
    </citation>
    <scope>NUCLEOTIDE SEQUENCE [LARGE SCALE GENOMIC DNA]</scope>
    <source>
        <strain evidence="1 2">YLB-04</strain>
    </source>
</reference>
<dbReference type="Proteomes" id="UP000257144">
    <property type="component" value="Unassembled WGS sequence"/>
</dbReference>
<dbReference type="EMBL" id="QNQT01000010">
    <property type="protein sequence ID" value="RDU35444.1"/>
    <property type="molecule type" value="Genomic_DNA"/>
</dbReference>
<dbReference type="InterPro" id="IPR010897">
    <property type="entry name" value="Spore_II_P"/>
</dbReference>
<sequence length="390" mass="42918">MKYRSNNALIISGTGVAKGIALLALFLFGSFSASGLLASLGGENPMDLGQSTGKINTDLLFQFPGWENHYFTAREGEGGSPKLANLFLSISANIQLDDPRSLLGRELPGFYLFDSWIAVAGEGTNYTNMPIESAPPIEIMKAEREAALQNLSEIPSSGSNESPPSARWKEGVFIYFSHNRESYLPYLKGVKDPNSAYHSKINVTQIGNVLKKGLEARGIGTTVDKTDINKNLLAKKLGYEQSYSEARNIVKEAMAANKEQYYIDIHRDSKRKKDTTKLINGASYAKLAFIIGGDNPNYKKNLRLAKDLHEQLEKNYKGLSTGVWVKKGKGTNGKYNQDLSGNAILVEFGGVDNTFEELNRSAEAFADVFADYFWQAESVGNPIEQPADKK</sequence>
<dbReference type="Gene3D" id="3.40.630.40">
    <property type="entry name" value="Zn-dependent exopeptidases"/>
    <property type="match status" value="1"/>
</dbReference>
<gene>
    <name evidence="1" type="ORF">DRW41_18480</name>
</gene>
<name>A0A3D8GLV1_9BACI</name>
<dbReference type="RefSeq" id="WP_115453507.1">
    <property type="nucleotide sequence ID" value="NZ_QNQT01000010.1"/>
</dbReference>